<name>A0A348FZ84_9HYPH</name>
<evidence type="ECO:0000256" key="1">
    <source>
        <dbReference type="SAM" id="MobiDB-lite"/>
    </source>
</evidence>
<feature type="compositionally biased region" description="Polar residues" evidence="1">
    <location>
        <begin position="29"/>
        <end position="62"/>
    </location>
</feature>
<reference evidence="3 4" key="1">
    <citation type="submission" date="2018-08" db="EMBL/GenBank/DDBJ databases">
        <title>Complete genome sequencing of Blastochloris tepida GI.</title>
        <authorList>
            <person name="Tsukatani Y."/>
            <person name="Mori H."/>
        </authorList>
    </citation>
    <scope>NUCLEOTIDE SEQUENCE [LARGE SCALE GENOMIC DNA]</scope>
    <source>
        <strain evidence="3 4">GI</strain>
    </source>
</reference>
<dbReference type="OrthoDB" id="9949275at2"/>
<dbReference type="AlphaFoldDB" id="A0A348FZ84"/>
<feature type="signal peptide" evidence="2">
    <location>
        <begin position="1"/>
        <end position="26"/>
    </location>
</feature>
<keyword evidence="2" id="KW-0732">Signal</keyword>
<organism evidence="3 4">
    <name type="scientific">Blastochloris tepida</name>
    <dbReference type="NCBI Taxonomy" id="2233851"/>
    <lineage>
        <taxon>Bacteria</taxon>
        <taxon>Pseudomonadati</taxon>
        <taxon>Pseudomonadota</taxon>
        <taxon>Alphaproteobacteria</taxon>
        <taxon>Hyphomicrobiales</taxon>
        <taxon>Blastochloridaceae</taxon>
        <taxon>Blastochloris</taxon>
    </lineage>
</organism>
<evidence type="ECO:0000313" key="3">
    <source>
        <dbReference type="EMBL" id="BBF92617.1"/>
    </source>
</evidence>
<feature type="compositionally biased region" description="Basic and acidic residues" evidence="1">
    <location>
        <begin position="63"/>
        <end position="83"/>
    </location>
</feature>
<dbReference type="EMBL" id="AP018907">
    <property type="protein sequence ID" value="BBF92617.1"/>
    <property type="molecule type" value="Genomic_DNA"/>
</dbReference>
<accession>A0A348FZ84</accession>
<proteinExistence type="predicted"/>
<dbReference type="RefSeq" id="WP_126398623.1">
    <property type="nucleotide sequence ID" value="NZ_AP018907.1"/>
</dbReference>
<protein>
    <submittedName>
        <fullName evidence="3">Uncharacterized protein</fullName>
    </submittedName>
</protein>
<dbReference type="KEGG" id="blag:BLTE_13020"/>
<keyword evidence="4" id="KW-1185">Reference proteome</keyword>
<dbReference type="Proteomes" id="UP000266934">
    <property type="component" value="Chromosome"/>
</dbReference>
<evidence type="ECO:0000313" key="4">
    <source>
        <dbReference type="Proteomes" id="UP000266934"/>
    </source>
</evidence>
<sequence>MSGKVRTGRAASVLLLSLVLTLPASAQVTQRTNNGGVPQRPSDSQLYGNQWSKPQSWQQAPTHNRDPLDRRPDRPCRFGEKPDAISLSNCR</sequence>
<evidence type="ECO:0000256" key="2">
    <source>
        <dbReference type="SAM" id="SignalP"/>
    </source>
</evidence>
<feature type="region of interest" description="Disordered" evidence="1">
    <location>
        <begin position="29"/>
        <end position="91"/>
    </location>
</feature>
<gene>
    <name evidence="3" type="ORF">BLTE_13020</name>
</gene>
<feature type="chain" id="PRO_5017072031" evidence="2">
    <location>
        <begin position="27"/>
        <end position="91"/>
    </location>
</feature>